<dbReference type="EMBL" id="JBEPMP010000001">
    <property type="protein sequence ID" value="MET3726825.1"/>
    <property type="molecule type" value="Genomic_DNA"/>
</dbReference>
<dbReference type="RefSeq" id="WP_198768559.1">
    <property type="nucleotide sequence ID" value="NZ_JAEACF010000001.1"/>
</dbReference>
<gene>
    <name evidence="1" type="ORF">ABID52_000406</name>
</gene>
<dbReference type="Proteomes" id="UP001549097">
    <property type="component" value="Unassembled WGS sequence"/>
</dbReference>
<name>A0ABV2LE09_9BACL</name>
<evidence type="ECO:0000313" key="1">
    <source>
        <dbReference type="EMBL" id="MET3726825.1"/>
    </source>
</evidence>
<protein>
    <submittedName>
        <fullName evidence="1">Uncharacterized protein</fullName>
    </submittedName>
</protein>
<accession>A0ABV2LE09</accession>
<comment type="caution">
    <text evidence="1">The sequence shown here is derived from an EMBL/GenBank/DDBJ whole genome shotgun (WGS) entry which is preliminary data.</text>
</comment>
<sequence>MIRLGNGIYLCNLNGHHLKIVYMGNNICTLYLENEYKGSAPFDYIKKKLTEFEKTWNTSQIKKYEFKEFLSTFDKMI</sequence>
<proteinExistence type="predicted"/>
<evidence type="ECO:0000313" key="2">
    <source>
        <dbReference type="Proteomes" id="UP001549097"/>
    </source>
</evidence>
<reference evidence="1 2" key="1">
    <citation type="submission" date="2024-06" db="EMBL/GenBank/DDBJ databases">
        <title>Genomic Encyclopedia of Type Strains, Phase IV (KMG-IV): sequencing the most valuable type-strain genomes for metagenomic binning, comparative biology and taxonomic classification.</title>
        <authorList>
            <person name="Goeker M."/>
        </authorList>
    </citation>
    <scope>NUCLEOTIDE SEQUENCE [LARGE SCALE GENOMIC DNA]</scope>
    <source>
        <strain evidence="1 2">DSM 100124</strain>
    </source>
</reference>
<organism evidence="1 2">
    <name type="scientific">Fictibacillus halophilus</name>
    <dbReference type="NCBI Taxonomy" id="1610490"/>
    <lineage>
        <taxon>Bacteria</taxon>
        <taxon>Bacillati</taxon>
        <taxon>Bacillota</taxon>
        <taxon>Bacilli</taxon>
        <taxon>Bacillales</taxon>
        <taxon>Fictibacillaceae</taxon>
        <taxon>Fictibacillus</taxon>
    </lineage>
</organism>
<keyword evidence="2" id="KW-1185">Reference proteome</keyword>